<proteinExistence type="predicted"/>
<sequence>MSHGVILPPRRPPRGGPCPDPRTGFAAPACSRPLEALLELRPCQLSRSIVPEQSTCQV</sequence>
<evidence type="ECO:0000313" key="3">
    <source>
        <dbReference type="Proteomes" id="UP000000214"/>
    </source>
</evidence>
<dbReference type="STRING" id="1171373.PACID_19230"/>
<protein>
    <submittedName>
        <fullName evidence="2">Uncharacterized protein</fullName>
    </submittedName>
</protein>
<dbReference type="AlphaFoldDB" id="K7S521"/>
<dbReference type="Proteomes" id="UP000000214">
    <property type="component" value="Chromosome"/>
</dbReference>
<evidence type="ECO:0000313" key="2">
    <source>
        <dbReference type="EMBL" id="AFV89722.1"/>
    </source>
</evidence>
<gene>
    <name evidence="2" type="ordered locus">PACID_19230</name>
</gene>
<dbReference type="EMBL" id="CP003493">
    <property type="protein sequence ID" value="AFV89722.1"/>
    <property type="molecule type" value="Genomic_DNA"/>
</dbReference>
<feature type="region of interest" description="Disordered" evidence="1">
    <location>
        <begin position="1"/>
        <end position="24"/>
    </location>
</feature>
<name>K7S521_ACIA4</name>
<dbReference type="KEGG" id="pbo:PACID_19230"/>
<reference evidence="2 3" key="1">
    <citation type="journal article" date="2012" name="BMC Genomics">
        <title>The genome sequence of Propionibacterium acidipropionici provides insights into its biotechnological and industrial potential.</title>
        <authorList>
            <person name="Parizzi L.P."/>
            <person name="Grassi M.C."/>
            <person name="Llerena L.A."/>
            <person name="Carazzolle M.F."/>
            <person name="Queiroz V.L."/>
            <person name="Lunardi I."/>
            <person name="Zeidler A.F."/>
            <person name="Teixeira P.J."/>
            <person name="Mieczkowski P."/>
            <person name="Rincones J."/>
            <person name="Pereira G.A."/>
        </authorList>
    </citation>
    <scope>NUCLEOTIDE SEQUENCE [LARGE SCALE GENOMIC DNA]</scope>
    <source>
        <strain evidence="3">ATCC 4875 / DSM 20272 / JCM 6432 / NBRC 12425 / NCIMB 8070</strain>
    </source>
</reference>
<dbReference type="PATRIC" id="fig|1171373.8.peg.1903"/>
<accession>K7S521</accession>
<evidence type="ECO:0000256" key="1">
    <source>
        <dbReference type="SAM" id="MobiDB-lite"/>
    </source>
</evidence>
<dbReference type="HOGENOM" id="CLU_2975620_0_0_11"/>
<organism evidence="2 3">
    <name type="scientific">Acidipropionibacterium acidipropionici (strain ATCC 4875 / DSM 20272 / JCM 6432 / NBRC 12425 / NCIMB 8070 / 4)</name>
    <name type="common">Propionibacterium acidipropionici</name>
    <dbReference type="NCBI Taxonomy" id="1171373"/>
    <lineage>
        <taxon>Bacteria</taxon>
        <taxon>Bacillati</taxon>
        <taxon>Actinomycetota</taxon>
        <taxon>Actinomycetes</taxon>
        <taxon>Propionibacteriales</taxon>
        <taxon>Propionibacteriaceae</taxon>
        <taxon>Acidipropionibacterium</taxon>
    </lineage>
</organism>